<feature type="transmembrane region" description="Helical" evidence="1">
    <location>
        <begin position="156"/>
        <end position="177"/>
    </location>
</feature>
<evidence type="ECO:0008006" key="4">
    <source>
        <dbReference type="Google" id="ProtNLM"/>
    </source>
</evidence>
<dbReference type="Proteomes" id="UP000319525">
    <property type="component" value="Unassembled WGS sequence"/>
</dbReference>
<dbReference type="InterPro" id="IPR025238">
    <property type="entry name" value="DUF4184"/>
</dbReference>
<dbReference type="EMBL" id="BJML01000001">
    <property type="protein sequence ID" value="GEB44711.1"/>
    <property type="molecule type" value="Genomic_DNA"/>
</dbReference>
<dbReference type="AlphaFoldDB" id="A0A4Y3QHR9"/>
<dbReference type="OrthoDB" id="8481923at2"/>
<organism evidence="2 3">
    <name type="scientific">Microbacterium testaceum</name>
    <name type="common">Aureobacterium testaceum</name>
    <name type="synonym">Brevibacterium testaceum</name>
    <dbReference type="NCBI Taxonomy" id="2033"/>
    <lineage>
        <taxon>Bacteria</taxon>
        <taxon>Bacillati</taxon>
        <taxon>Actinomycetota</taxon>
        <taxon>Actinomycetes</taxon>
        <taxon>Micrococcales</taxon>
        <taxon>Microbacteriaceae</taxon>
        <taxon>Microbacterium</taxon>
    </lineage>
</organism>
<accession>A0A4Y3QHR9</accession>
<dbReference type="Pfam" id="PF13803">
    <property type="entry name" value="DUF4184"/>
    <property type="match status" value="1"/>
</dbReference>
<proteinExistence type="predicted"/>
<reference evidence="2 3" key="1">
    <citation type="submission" date="2019-06" db="EMBL/GenBank/DDBJ databases">
        <title>Whole genome shotgun sequence of Microbacterium testaceum NBRC 12675.</title>
        <authorList>
            <person name="Hosoyama A."/>
            <person name="Uohara A."/>
            <person name="Ohji S."/>
            <person name="Ichikawa N."/>
        </authorList>
    </citation>
    <scope>NUCLEOTIDE SEQUENCE [LARGE SCALE GENOMIC DNA]</scope>
    <source>
        <strain evidence="2 3">NBRC 12675</strain>
    </source>
</reference>
<dbReference type="GeneID" id="57143360"/>
<keyword evidence="1" id="KW-0472">Membrane</keyword>
<feature type="transmembrane region" description="Helical" evidence="1">
    <location>
        <begin position="51"/>
        <end position="71"/>
    </location>
</feature>
<comment type="caution">
    <text evidence="2">The sequence shown here is derived from an EMBL/GenBank/DDBJ whole genome shotgun (WGS) entry which is preliminary data.</text>
</comment>
<evidence type="ECO:0000313" key="2">
    <source>
        <dbReference type="EMBL" id="GEB44711.1"/>
    </source>
</evidence>
<sequence>MPFTPSHAVVALPFVRTRLVPAAIAVGAMTPDLPLFVRGMWPGYGLTHDFAWLPVTVAVAFVLLLIWRCVLRPATRELLPRPVAQRLPVEWDTGARAALRESVGGGLPGILWLVVSLALGVASHIAWDLFTHEGRVGEQLLPALAGQWGSFTGAKWLQHASSALGVVVLGIFALVWLSRRRPEPVRRVIPDAARWAWWVSLPVALIGASLAAIAVQGPFDADYTPTHLIYGVLTKVAAAWAALTLALALFVQSRQARAVTRETASR</sequence>
<protein>
    <recommendedName>
        <fullName evidence="4">Cell wall anchor protein</fullName>
    </recommendedName>
</protein>
<keyword evidence="1" id="KW-1133">Transmembrane helix</keyword>
<gene>
    <name evidence="2" type="ORF">MTE01_06560</name>
</gene>
<feature type="transmembrane region" description="Helical" evidence="1">
    <location>
        <begin position="197"/>
        <end position="216"/>
    </location>
</feature>
<feature type="transmembrane region" description="Helical" evidence="1">
    <location>
        <begin position="109"/>
        <end position="127"/>
    </location>
</feature>
<dbReference type="RefSeq" id="WP_141375641.1">
    <property type="nucleotide sequence ID" value="NZ_BJML01000001.1"/>
</dbReference>
<evidence type="ECO:0000313" key="3">
    <source>
        <dbReference type="Proteomes" id="UP000319525"/>
    </source>
</evidence>
<feature type="transmembrane region" description="Helical" evidence="1">
    <location>
        <begin position="228"/>
        <end position="251"/>
    </location>
</feature>
<name>A0A4Y3QHR9_MICTE</name>
<keyword evidence="1" id="KW-0812">Transmembrane</keyword>
<evidence type="ECO:0000256" key="1">
    <source>
        <dbReference type="SAM" id="Phobius"/>
    </source>
</evidence>